<dbReference type="Proteomes" id="UP000308730">
    <property type="component" value="Unassembled WGS sequence"/>
</dbReference>
<feature type="compositionally biased region" description="Polar residues" evidence="1">
    <location>
        <begin position="404"/>
        <end position="427"/>
    </location>
</feature>
<feature type="compositionally biased region" description="Basic and acidic residues" evidence="1">
    <location>
        <begin position="503"/>
        <end position="527"/>
    </location>
</feature>
<dbReference type="InterPro" id="IPR013860">
    <property type="entry name" value="AreA_GATA"/>
</dbReference>
<feature type="compositionally biased region" description="Polar residues" evidence="1">
    <location>
        <begin position="320"/>
        <end position="341"/>
    </location>
</feature>
<dbReference type="GO" id="GO:0005737">
    <property type="term" value="C:cytoplasm"/>
    <property type="evidence" value="ECO:0007669"/>
    <property type="project" value="TreeGrafter"/>
</dbReference>
<dbReference type="InterPro" id="IPR021711">
    <property type="entry name" value="DUF3295"/>
</dbReference>
<dbReference type="Pfam" id="PF08550">
    <property type="entry name" value="GATA_AreA"/>
    <property type="match status" value="1"/>
</dbReference>
<dbReference type="EMBL" id="SGPM01000122">
    <property type="protein sequence ID" value="THH29477.1"/>
    <property type="molecule type" value="Genomic_DNA"/>
</dbReference>
<evidence type="ECO:0000259" key="2">
    <source>
        <dbReference type="Pfam" id="PF08550"/>
    </source>
</evidence>
<feature type="compositionally biased region" description="Polar residues" evidence="1">
    <location>
        <begin position="117"/>
        <end position="136"/>
    </location>
</feature>
<dbReference type="AlphaFoldDB" id="A0A4S4MV64"/>
<keyword evidence="5" id="KW-1185">Reference proteome</keyword>
<feature type="compositionally biased region" description="Acidic residues" evidence="1">
    <location>
        <begin position="480"/>
        <end position="502"/>
    </location>
</feature>
<protein>
    <submittedName>
        <fullName evidence="4">Uncharacterized protein</fullName>
    </submittedName>
</protein>
<proteinExistence type="predicted"/>
<feature type="compositionally biased region" description="Basic and acidic residues" evidence="1">
    <location>
        <begin position="786"/>
        <end position="795"/>
    </location>
</feature>
<dbReference type="InterPro" id="IPR053043">
    <property type="entry name" value="Ras-cAMP_regulatory"/>
</dbReference>
<name>A0A4S4MV64_9APHY</name>
<feature type="domain" description="Nitrogen regulatory protein areA GATA-like" evidence="2">
    <location>
        <begin position="28"/>
        <end position="55"/>
    </location>
</feature>
<sequence length="813" mass="87064">MIDFPSPILSVASDVISELDGEDAVYGLWTVFTKCKRSLKDGRRLENISWRLWYREMSNSHSSPPQSPGSTSPALSDFQAYCPITPISEDGPNGNLDAASRDSLLHISDAHTAHSWHGQSLAPSATNVSRRLSTASMPARPLPKAASRAGKIIIEILPDTLVVPPRRNLNLKECKPTSSGTTSAVIPTVVANPHPSNVPLQRPVISVPSNATSPSTSLGFPSVVVVNPTPHPTPPATPQALRPVSGAPTFATHLLPPPARRPMLTARQSPEPSVLSDAQALAPPATGSPAPNLAAALQPQPPSKQSESPDERSPDAESPLASTSKLSDTQSPSSEASSRMKSNVGPGVARRAATLGKARARKSKETVRHGAMRPMTSRAQTQRQAPAVVQRKASAEPKKAAFNIGSTSSNGSRGTVATSNCKQSQENSRVRAPSPAARITRSTSQPVPPPAVNGKVHASGNGNGNACPPSNRRGIVVSESDYETTESDDDSEWASEGSPDEQELARRREETRLREAAEEAQRQRDMFAKVPKRSYTDLSRTRSGLLSQLLNPDPALFPPGHPMPTSFSSQDMTQLSRSGWMGAPHLHTSKSTVAVPLAAQVNADQITAPTQSGSKSGYRPKGRPQGEEMEYDSDSGDETGDNGIQVPRSLAQQKLAALADPNRRRYSDRGPPPAQEAAPRPVLPTVATAPIALGYPYNLPAPAAPMTPRTTRRQMLSTELSESLRRNLLWERQVSKVNMTSGARRGGLLSGGLRPLTAVTTQEPARMSSHECNPHNQTQTPPGRTGVHEKEDRRRAAMARNKSWADDYHTSGW</sequence>
<dbReference type="GO" id="GO:0000122">
    <property type="term" value="P:negative regulation of transcription by RNA polymerase II"/>
    <property type="evidence" value="ECO:0007669"/>
    <property type="project" value="TreeGrafter"/>
</dbReference>
<evidence type="ECO:0000313" key="4">
    <source>
        <dbReference type="EMBL" id="THH29477.1"/>
    </source>
</evidence>
<feature type="region of interest" description="Disordered" evidence="1">
    <location>
        <begin position="605"/>
        <end position="683"/>
    </location>
</feature>
<dbReference type="PANTHER" id="PTHR28014">
    <property type="entry name" value="NEGATIVE REGULATOR OF RAS-CAMP PATHWAY"/>
    <property type="match status" value="1"/>
</dbReference>
<organism evidence="4 5">
    <name type="scientific">Antrodiella citrinella</name>
    <dbReference type="NCBI Taxonomy" id="2447956"/>
    <lineage>
        <taxon>Eukaryota</taxon>
        <taxon>Fungi</taxon>
        <taxon>Dikarya</taxon>
        <taxon>Basidiomycota</taxon>
        <taxon>Agaricomycotina</taxon>
        <taxon>Agaricomycetes</taxon>
        <taxon>Polyporales</taxon>
        <taxon>Steccherinaceae</taxon>
        <taxon>Antrodiella</taxon>
    </lineage>
</organism>
<dbReference type="OrthoDB" id="515401at2759"/>
<feature type="domain" description="DUF3295" evidence="3">
    <location>
        <begin position="703"/>
        <end position="735"/>
    </location>
</feature>
<dbReference type="GO" id="GO:0006808">
    <property type="term" value="P:regulation of nitrogen utilization"/>
    <property type="evidence" value="ECO:0007669"/>
    <property type="project" value="TreeGrafter"/>
</dbReference>
<dbReference type="PANTHER" id="PTHR28014:SF1">
    <property type="entry name" value="NEGATIVE REGULATOR OF RAS-CAMP PATHWAY"/>
    <property type="match status" value="1"/>
</dbReference>
<accession>A0A4S4MV64</accession>
<feature type="compositionally biased region" description="Low complexity" evidence="1">
    <location>
        <begin position="289"/>
        <end position="306"/>
    </location>
</feature>
<feature type="compositionally biased region" description="Polar residues" evidence="1">
    <location>
        <begin position="605"/>
        <end position="615"/>
    </location>
</feature>
<evidence type="ECO:0000313" key="5">
    <source>
        <dbReference type="Proteomes" id="UP000308730"/>
    </source>
</evidence>
<dbReference type="GO" id="GO:0031930">
    <property type="term" value="P:mitochondria-nucleus signaling pathway"/>
    <property type="evidence" value="ECO:0007669"/>
    <property type="project" value="TreeGrafter"/>
</dbReference>
<feature type="region of interest" description="Disordered" evidence="1">
    <location>
        <begin position="765"/>
        <end position="813"/>
    </location>
</feature>
<gene>
    <name evidence="4" type="ORF">EUX98_g4704</name>
</gene>
<feature type="compositionally biased region" description="Acidic residues" evidence="1">
    <location>
        <begin position="627"/>
        <end position="640"/>
    </location>
</feature>
<dbReference type="Pfam" id="PF11702">
    <property type="entry name" value="DUF3295"/>
    <property type="match status" value="1"/>
</dbReference>
<evidence type="ECO:0000259" key="3">
    <source>
        <dbReference type="Pfam" id="PF11702"/>
    </source>
</evidence>
<evidence type="ECO:0000256" key="1">
    <source>
        <dbReference type="SAM" id="MobiDB-lite"/>
    </source>
</evidence>
<feature type="region of interest" description="Disordered" evidence="1">
    <location>
        <begin position="116"/>
        <end position="143"/>
    </location>
</feature>
<comment type="caution">
    <text evidence="4">The sequence shown here is derived from an EMBL/GenBank/DDBJ whole genome shotgun (WGS) entry which is preliminary data.</text>
</comment>
<feature type="compositionally biased region" description="Basic and acidic residues" evidence="1">
    <location>
        <begin position="803"/>
        <end position="813"/>
    </location>
</feature>
<reference evidence="4 5" key="1">
    <citation type="submission" date="2019-02" db="EMBL/GenBank/DDBJ databases">
        <title>Genome sequencing of the rare red list fungi Antrodiella citrinella (Flaviporus citrinellus).</title>
        <authorList>
            <person name="Buettner E."/>
            <person name="Kellner H."/>
        </authorList>
    </citation>
    <scope>NUCLEOTIDE SEQUENCE [LARGE SCALE GENOMIC DNA]</scope>
    <source>
        <strain evidence="4 5">DSM 108506</strain>
    </source>
</reference>
<feature type="region of interest" description="Disordered" evidence="1">
    <location>
        <begin position="247"/>
        <end position="540"/>
    </location>
</feature>